<dbReference type="AlphaFoldDB" id="A0AAD9MVI1"/>
<reference evidence="2" key="1">
    <citation type="journal article" date="2023" name="Mol. Biol. Evol.">
        <title>Third-Generation Sequencing Reveals the Adaptive Role of the Epigenome in Three Deep-Sea Polychaetes.</title>
        <authorList>
            <person name="Perez M."/>
            <person name="Aroh O."/>
            <person name="Sun Y."/>
            <person name="Lan Y."/>
            <person name="Juniper S.K."/>
            <person name="Young C.R."/>
            <person name="Angers B."/>
            <person name="Qian P.Y."/>
        </authorList>
    </citation>
    <scope>NUCLEOTIDE SEQUENCE</scope>
    <source>
        <strain evidence="2">P08H-3</strain>
    </source>
</reference>
<gene>
    <name evidence="2" type="ORF">LSH36_683g03156</name>
</gene>
<feature type="region of interest" description="Disordered" evidence="1">
    <location>
        <begin position="67"/>
        <end position="87"/>
    </location>
</feature>
<feature type="region of interest" description="Disordered" evidence="1">
    <location>
        <begin position="15"/>
        <end position="40"/>
    </location>
</feature>
<keyword evidence="3" id="KW-1185">Reference proteome</keyword>
<feature type="region of interest" description="Disordered" evidence="1">
    <location>
        <begin position="364"/>
        <end position="421"/>
    </location>
</feature>
<organism evidence="2 3">
    <name type="scientific">Paralvinella palmiformis</name>
    <dbReference type="NCBI Taxonomy" id="53620"/>
    <lineage>
        <taxon>Eukaryota</taxon>
        <taxon>Metazoa</taxon>
        <taxon>Spiralia</taxon>
        <taxon>Lophotrochozoa</taxon>
        <taxon>Annelida</taxon>
        <taxon>Polychaeta</taxon>
        <taxon>Sedentaria</taxon>
        <taxon>Canalipalpata</taxon>
        <taxon>Terebellida</taxon>
        <taxon>Terebelliformia</taxon>
        <taxon>Alvinellidae</taxon>
        <taxon>Paralvinella</taxon>
    </lineage>
</organism>
<evidence type="ECO:0000256" key="1">
    <source>
        <dbReference type="SAM" id="MobiDB-lite"/>
    </source>
</evidence>
<feature type="region of interest" description="Disordered" evidence="1">
    <location>
        <begin position="146"/>
        <end position="190"/>
    </location>
</feature>
<comment type="caution">
    <text evidence="2">The sequence shown here is derived from an EMBL/GenBank/DDBJ whole genome shotgun (WGS) entry which is preliminary data.</text>
</comment>
<dbReference type="Proteomes" id="UP001208570">
    <property type="component" value="Unassembled WGS sequence"/>
</dbReference>
<evidence type="ECO:0000313" key="3">
    <source>
        <dbReference type="Proteomes" id="UP001208570"/>
    </source>
</evidence>
<name>A0AAD9MVI1_9ANNE</name>
<feature type="region of interest" description="Disordered" evidence="1">
    <location>
        <begin position="112"/>
        <end position="132"/>
    </location>
</feature>
<dbReference type="EMBL" id="JAODUP010000685">
    <property type="protein sequence ID" value="KAK2145376.1"/>
    <property type="molecule type" value="Genomic_DNA"/>
</dbReference>
<proteinExistence type="predicted"/>
<feature type="compositionally biased region" description="Basic residues" evidence="1">
    <location>
        <begin position="146"/>
        <end position="174"/>
    </location>
</feature>
<feature type="compositionally biased region" description="Basic and acidic residues" evidence="1">
    <location>
        <begin position="768"/>
        <end position="787"/>
    </location>
</feature>
<sequence>MRFVFSERSTFPDQVAHAEIARPSSKRAPRKSPGGRSAFERGAARSIVESFWESFETSTVYCKKATRRRHRRQQIASPDHYAKSAPLEANQRRTEGEHLFIEQANVYCAGSAPTDCDQSDSRPSGDKTSNDRPQIVHWLSELASHRLSKRKRNPKKNNRPQKKDKKHRILKRKGVQLFGPELEDKDERSDENASTASLLLQQLDIEVARLKRDRVALSKQMWLLFSSFEEFLRSRYPKTAAGIKRYAKIGPETTTGDQSRDISIERKQNGQISGESATYNWIDESTHLYSNVAEVGDWLRPTDECDDWSDDSDRVRKLTKTDECAAEPREIVTDENCNNVGKDAVDSMNILWYTKLKKIDKSSSRRFRNRTPERKHWQSPDGFSDSNTSVIKIDTPVRRPEDLFDQSTPNLEGNPTVERQSRGDCPIKFEAEKTHIESNEDELTMAAYGGPVSPVTISSGYDSDRDALREADMDGVLYGLLPGYKKGTPNRDANRSPMYVAMADTSAGKLYENLKNCSRRPESLANTSRSLQDLSVAKDDTTILVDNSNLSLSRSLDDLLTDSDVVKGLREIPMSCTANTWKDGDKFNDCVDDYDKENTCIYENLPTALYAQVSPPKPQLVYGTPTCLKADPMWESTPLDDSHKPKIINVSGASDNAGSQQEGSLQSQIRKRIKLLLEDKSGAQTPYKSAFRPYNKVPSKIPIAEKLNIHQDQSIAELRRTNVLLNNSHYLYMSPSRSDILRNSPSLHSVLVGDFSVQPADMDRSRFGKEYTLRTTTESDKSMDTDRGNTGNSDTRSPLMPNNAFVNLKDSRIIHKDKLYRSSDMFDSESEFNNTYESIPADIETFWNLHPDKSQINNGTSLSEHTYCKIGDIPTMLEPTGYFKVPEPPPCIGRSSLQKRNEPQRRCIQNPTQKVNNRIPAGKQSRMDDVRESSHYHKYTVSEVLRSFEKYAGHLMDADTIRDNGSKMLDCHVIPAPDAFNQAQRLKPSSLPGKECVMVTNKSDNVEVLKYAKQPSRAVFSTISDQTKVAKGHVNDFTPGFSDACHHSKVPGPQYSAGGGVKLAAIKKTLSFRDLPSPNSVESLCHFRQRSEPIPDASLKSGRNPRHPRSFCARMPVDYTPTVIDGLQSYQTTPTDVTTELIISPPSAFRSRSSPEEHLYENIRDMEFMREKRRKAVEEGRAYRTTPLHRTQSGLHIHRIDFDDAREIFC</sequence>
<feature type="compositionally biased region" description="Basic and acidic residues" evidence="1">
    <location>
        <begin position="119"/>
        <end position="130"/>
    </location>
</feature>
<protein>
    <submittedName>
        <fullName evidence="2">Uncharacterized protein</fullName>
    </submittedName>
</protein>
<evidence type="ECO:0000313" key="2">
    <source>
        <dbReference type="EMBL" id="KAK2145376.1"/>
    </source>
</evidence>
<accession>A0AAD9MVI1</accession>
<feature type="region of interest" description="Disordered" evidence="1">
    <location>
        <begin position="768"/>
        <end position="802"/>
    </location>
</feature>